<evidence type="ECO:0000256" key="1">
    <source>
        <dbReference type="ARBA" id="ARBA00001974"/>
    </source>
</evidence>
<evidence type="ECO:0000259" key="16">
    <source>
        <dbReference type="Pfam" id="PF00561"/>
    </source>
</evidence>
<dbReference type="Pfam" id="PF00732">
    <property type="entry name" value="GMC_oxred_N"/>
    <property type="match status" value="1"/>
</dbReference>
<evidence type="ECO:0000256" key="8">
    <source>
        <dbReference type="ARBA" id="ARBA00023166"/>
    </source>
</evidence>
<evidence type="ECO:0000256" key="10">
    <source>
        <dbReference type="ARBA" id="ARBA00023235"/>
    </source>
</evidence>
<evidence type="ECO:0000256" key="4">
    <source>
        <dbReference type="ARBA" id="ARBA00022630"/>
    </source>
</evidence>
<keyword evidence="8" id="KW-1207">Sterol metabolism</keyword>
<dbReference type="EC" id="1.1.3.6" evidence="13"/>
<evidence type="ECO:0000256" key="3">
    <source>
        <dbReference type="ARBA" id="ARBA00022548"/>
    </source>
</evidence>
<dbReference type="InterPro" id="IPR000073">
    <property type="entry name" value="AB_hydrolase_1"/>
</dbReference>
<keyword evidence="4" id="KW-0285">Flavoprotein</keyword>
<keyword evidence="5" id="KW-0274">FAD</keyword>
<evidence type="ECO:0000256" key="13">
    <source>
        <dbReference type="ARBA" id="ARBA00049723"/>
    </source>
</evidence>
<gene>
    <name evidence="19" type="ORF">BC008_26485</name>
</gene>
<dbReference type="SUPFAM" id="SSF51905">
    <property type="entry name" value="FAD/NAD(P)-binding domain"/>
    <property type="match status" value="1"/>
</dbReference>
<dbReference type="GO" id="GO:0004769">
    <property type="term" value="F:steroid Delta-isomerase activity"/>
    <property type="evidence" value="ECO:0007669"/>
    <property type="project" value="UniProtKB-EC"/>
</dbReference>
<evidence type="ECO:0000259" key="18">
    <source>
        <dbReference type="Pfam" id="PF05199"/>
    </source>
</evidence>
<dbReference type="Gene3D" id="3.50.50.60">
    <property type="entry name" value="FAD/NAD(P)-binding domain"/>
    <property type="match status" value="3"/>
</dbReference>
<dbReference type="RefSeq" id="WP_027844492.1">
    <property type="nucleotide sequence ID" value="NZ_LMTZ01000094.1"/>
</dbReference>
<comment type="pathway">
    <text evidence="12">Steroid metabolism; cholesterol degradation.</text>
</comment>
<reference evidence="19 20" key="1">
    <citation type="journal article" date="2015" name="Genome Announc.">
        <title>Draft Genome of the Euendolithic (true boring) Cyanobacterium Mastigocoleus testarum strain BC008.</title>
        <authorList>
            <person name="Guida B.S."/>
            <person name="Garcia-Pichel F."/>
        </authorList>
    </citation>
    <scope>NUCLEOTIDE SEQUENCE [LARGE SCALE GENOMIC DNA]</scope>
    <source>
        <strain evidence="19 20">BC008</strain>
    </source>
</reference>
<dbReference type="InterPro" id="IPR036188">
    <property type="entry name" value="FAD/NAD-bd_sf"/>
</dbReference>
<comment type="caution">
    <text evidence="19">The sequence shown here is derived from an EMBL/GenBank/DDBJ whole genome shotgun (WGS) entry which is preliminary data.</text>
</comment>
<keyword evidence="7" id="KW-0443">Lipid metabolism</keyword>
<evidence type="ECO:0000256" key="6">
    <source>
        <dbReference type="ARBA" id="ARBA00023002"/>
    </source>
</evidence>
<dbReference type="InterPro" id="IPR029058">
    <property type="entry name" value="AB_hydrolase_fold"/>
</dbReference>
<evidence type="ECO:0000256" key="11">
    <source>
        <dbReference type="ARBA" id="ARBA00038856"/>
    </source>
</evidence>
<dbReference type="InterPro" id="IPR007867">
    <property type="entry name" value="GMC_OxRtase_C"/>
</dbReference>
<feature type="domain" description="AB hydrolase-1" evidence="16">
    <location>
        <begin position="832"/>
        <end position="1122"/>
    </location>
</feature>
<dbReference type="Gene3D" id="3.40.50.1820">
    <property type="entry name" value="alpha/beta hydrolase"/>
    <property type="match status" value="1"/>
</dbReference>
<dbReference type="InterPro" id="IPR000172">
    <property type="entry name" value="GMC_OxRdtase_N"/>
</dbReference>
<dbReference type="Pfam" id="PF05199">
    <property type="entry name" value="GMC_oxred_C"/>
    <property type="match status" value="1"/>
</dbReference>
<evidence type="ECO:0000313" key="20">
    <source>
        <dbReference type="Proteomes" id="UP000053372"/>
    </source>
</evidence>
<dbReference type="SUPFAM" id="SSF53474">
    <property type="entry name" value="alpha/beta-Hydrolases"/>
    <property type="match status" value="1"/>
</dbReference>
<dbReference type="PANTHER" id="PTHR47470">
    <property type="entry name" value="CHOLESTEROL OXIDASE"/>
    <property type="match status" value="1"/>
</dbReference>
<dbReference type="AlphaFoldDB" id="A0A0V7ZQ18"/>
<feature type="domain" description="Glucose-methanol-choline oxidoreductase N-terminal" evidence="17">
    <location>
        <begin position="86"/>
        <end position="288"/>
    </location>
</feature>
<name>A0A0V7ZQ18_9CYAN</name>
<protein>
    <recommendedName>
        <fullName evidence="14">Cholesterol oxidase</fullName>
        <ecNumber evidence="13">1.1.3.6</ecNumber>
        <ecNumber evidence="11">5.3.3.1</ecNumber>
    </recommendedName>
    <alternativeName>
        <fullName evidence="15">Cholesterol isomerase</fullName>
    </alternativeName>
</protein>
<evidence type="ECO:0000256" key="12">
    <source>
        <dbReference type="ARBA" id="ARBA00049645"/>
    </source>
</evidence>
<feature type="domain" description="Glucose-methanol-choline oxidoreductase C-terminal" evidence="18">
    <location>
        <begin position="484"/>
        <end position="545"/>
    </location>
</feature>
<dbReference type="InterPro" id="IPR052542">
    <property type="entry name" value="Cholesterol_Oxidase"/>
</dbReference>
<dbReference type="EC" id="5.3.3.1" evidence="11"/>
<dbReference type="EMBL" id="LMTZ01000094">
    <property type="protein sequence ID" value="KST66741.1"/>
    <property type="molecule type" value="Genomic_DNA"/>
</dbReference>
<evidence type="ECO:0000256" key="2">
    <source>
        <dbReference type="ARBA" id="ARBA00010790"/>
    </source>
</evidence>
<accession>A0A0V7ZQ18</accession>
<comment type="cofactor">
    <cofactor evidence="1">
        <name>FAD</name>
        <dbReference type="ChEBI" id="CHEBI:57692"/>
    </cofactor>
</comment>
<dbReference type="Pfam" id="PF00561">
    <property type="entry name" value="Abhydrolase_1"/>
    <property type="match status" value="1"/>
</dbReference>
<dbReference type="Proteomes" id="UP000053372">
    <property type="component" value="Unassembled WGS sequence"/>
</dbReference>
<keyword evidence="6" id="KW-0560">Oxidoreductase</keyword>
<keyword evidence="3" id="KW-0153">Cholesterol metabolism</keyword>
<organism evidence="19 20">
    <name type="scientific">Mastigocoleus testarum BC008</name>
    <dbReference type="NCBI Taxonomy" id="371196"/>
    <lineage>
        <taxon>Bacteria</taxon>
        <taxon>Bacillati</taxon>
        <taxon>Cyanobacteriota</taxon>
        <taxon>Cyanophyceae</taxon>
        <taxon>Nostocales</taxon>
        <taxon>Hapalosiphonaceae</taxon>
        <taxon>Mastigocoleus</taxon>
    </lineage>
</organism>
<evidence type="ECO:0000256" key="5">
    <source>
        <dbReference type="ARBA" id="ARBA00022827"/>
    </source>
</evidence>
<evidence type="ECO:0000259" key="17">
    <source>
        <dbReference type="Pfam" id="PF00732"/>
    </source>
</evidence>
<evidence type="ECO:0000313" key="19">
    <source>
        <dbReference type="EMBL" id="KST66741.1"/>
    </source>
</evidence>
<keyword evidence="9" id="KW-0753">Steroid metabolism</keyword>
<evidence type="ECO:0000256" key="14">
    <source>
        <dbReference type="ARBA" id="ARBA00049744"/>
    </source>
</evidence>
<dbReference type="GO" id="GO:0008203">
    <property type="term" value="P:cholesterol metabolic process"/>
    <property type="evidence" value="ECO:0007669"/>
    <property type="project" value="UniProtKB-KW"/>
</dbReference>
<dbReference type="PANTHER" id="PTHR47470:SF1">
    <property type="entry name" value="FAD-DEPENDENT OXIDOREDUCTASE 2 FAD BINDING DOMAIN-CONTAINING PROTEIN"/>
    <property type="match status" value="1"/>
</dbReference>
<dbReference type="GO" id="GO:0016995">
    <property type="term" value="F:cholesterol oxidase activity"/>
    <property type="evidence" value="ECO:0007669"/>
    <property type="project" value="UniProtKB-EC"/>
</dbReference>
<keyword evidence="20" id="KW-1185">Reference proteome</keyword>
<evidence type="ECO:0000256" key="7">
    <source>
        <dbReference type="ARBA" id="ARBA00023098"/>
    </source>
</evidence>
<comment type="similarity">
    <text evidence="2">Belongs to the GMC oxidoreductase family.</text>
</comment>
<keyword evidence="10" id="KW-0413">Isomerase</keyword>
<sequence length="1141" mass="127113">MTRLSNPIERIQNHYKVVVIGSGYGGGITASRLARAGQQVCILERGKEIQPGEFPNNPKTAFKEMQIDLEGKHIGPSTGLYDFRINEDINVFVGCGLGGTSLINANVSLRPEDRVFRDKCFPQEFRNDVRTLLAQGYNRAEEMLKPTPYPENYPPLKKLEALEKSAQYLNQPFERPPINVNFEDGINHVGVEQQACNLCGDCVSGCNYKAKNTVAMNYLPDAKNHGAEIYTQVSVSWIQKQDNRWLIHYQLLENGRETFDAPTMFVSADIVILAAGALGSTEILLRSASHGLPLSKKLGHGFSGNGDVLAFGYNNEEEINGVGFGYFPPQKMEDVGPCITGIIDMRSQPRLDNSIIIQEGSIPGALSGFLPRMFAAVAPILTKDIDSGLVESLKEKGRELNCFVRGAYTGALKNTQTFLVMSHDEANGRIFLSEDKLRIHWQGIGQKTHFERVDDYIGQATRALGGTKIHNPIWSNLFQKDLITVHPLGGCPMGEDASCGVVNHKGQVFSQTQGKEVYQGLYVCDGSVIPRSLGVNPLLTISAIAERCAALIAQDYGWKINYNLPSQTFKSKSKNQIASSLQRPGIKFTETMRGYFSTQEKEDYKVAAAKGKENNSSLEFTLTISSSDLEQMLNLESHSAKVVGTVIAPELEPKPITVRDGDFRLFVVNSNDSVKTKRMEYFLKAIAESGKIYNLEGYKLIHDDGVLDLWSDTTTLYISIYECDTFKRSLVGKGILNIHLQDFLRQMSTLRITNAKNIKQYLQLTTRFGRFFAGELFDIYGKIFTRPTVFNPDAPPRQKRKLRVDAPQIHYFEARDGAQLRLTNYHGGNKGPVMLVHGFGVSSSIFSIDTIGTNLVEYLFEHGYDIWLLDYRVSIELPISSTQSNGDDIALNDFPAAVEKISNLTGAKSIQVVAHCFGATTFFMSMLAGLEGVRSAVISQVATHMRSPMITKINSHLRLPSLLKKLGFKSLTAYSDLKANCINRIIDTALKLYPVKAGKVDTNPISHRISFLYGQLYNLEQLNDATYKNLHELFGIANLSTFEHLALLVRECHLVSADSSEIYVGQLENLAIPITFIHGEENNCWLPESTEYTCKLLSDVNGKQLYKRYVIPNYGHIDCIFGKNAVNDVYPLILEQLEETL</sequence>
<dbReference type="GO" id="GO:0050660">
    <property type="term" value="F:flavin adenine dinucleotide binding"/>
    <property type="evidence" value="ECO:0007669"/>
    <property type="project" value="InterPro"/>
</dbReference>
<dbReference type="OrthoDB" id="517968at2"/>
<evidence type="ECO:0000256" key="9">
    <source>
        <dbReference type="ARBA" id="ARBA00023221"/>
    </source>
</evidence>
<proteinExistence type="inferred from homology"/>
<evidence type="ECO:0000256" key="15">
    <source>
        <dbReference type="ARBA" id="ARBA00049778"/>
    </source>
</evidence>